<proteinExistence type="predicted"/>
<dbReference type="GeneID" id="36937697"/>
<keyword evidence="1" id="KW-0472">Membrane</keyword>
<keyword evidence="1" id="KW-0812">Transmembrane</keyword>
<keyword evidence="1" id="KW-1133">Transmembrane helix</keyword>
<dbReference type="AlphaFoldDB" id="A0A343W8R6"/>
<name>A0A343W8R6_9HEMI</name>
<gene>
    <name evidence="2" type="primary">ATP8</name>
</gene>
<dbReference type="RefSeq" id="YP_009485620.1">
    <property type="nucleotide sequence ID" value="NC_037736.1"/>
</dbReference>
<keyword evidence="2" id="KW-0496">Mitochondrion</keyword>
<reference evidence="2" key="1">
    <citation type="thesis" date="2017" institute="China Agricultural University">
        <title>Studies on the comparative mitochondrial genomics and phylogeny of Heteroptera (Insecta: Hemiptera).</title>
        <authorList>
            <person name="Jiang P."/>
        </authorList>
    </citation>
    <scope>NUCLEOTIDE SEQUENCE</scope>
</reference>
<geneLocation type="mitochondrion" evidence="2"/>
<feature type="transmembrane region" description="Helical" evidence="1">
    <location>
        <begin position="6"/>
        <end position="30"/>
    </location>
</feature>
<protein>
    <submittedName>
        <fullName evidence="2">ATP synthase F0 subunit 8</fullName>
    </submittedName>
</protein>
<organism evidence="2">
    <name type="scientific">Inara alboguttata</name>
    <dbReference type="NCBI Taxonomy" id="1239030"/>
    <lineage>
        <taxon>Eukaryota</taxon>
        <taxon>Metazoa</taxon>
        <taxon>Ecdysozoa</taxon>
        <taxon>Arthropoda</taxon>
        <taxon>Hexapoda</taxon>
        <taxon>Insecta</taxon>
        <taxon>Pterygota</taxon>
        <taxon>Neoptera</taxon>
        <taxon>Paraneoptera</taxon>
        <taxon>Hemiptera</taxon>
        <taxon>Heteroptera</taxon>
        <taxon>Panheteroptera</taxon>
        <taxon>Cimicomorpha</taxon>
        <taxon>Reduviidae</taxon>
        <taxon>Reduviinae</taxon>
        <taxon>Inara</taxon>
    </lineage>
</organism>
<evidence type="ECO:0000313" key="2">
    <source>
        <dbReference type="EMBL" id="AVZ00756.1"/>
    </source>
</evidence>
<evidence type="ECO:0000256" key="1">
    <source>
        <dbReference type="SAM" id="Phobius"/>
    </source>
</evidence>
<dbReference type="CTD" id="4509"/>
<accession>A0A343W8R6</accession>
<dbReference type="EMBL" id="KY069959">
    <property type="protein sequence ID" value="AVZ00756.1"/>
    <property type="molecule type" value="Genomic_DNA"/>
</dbReference>
<sequence>MPQMSPLWWTTLFIMFIMSLMMTWTMFYYLTSPSSKTGIQEKMTKLNLNWKW</sequence>